<proteinExistence type="predicted"/>
<protein>
    <recommendedName>
        <fullName evidence="3">DUF1876 domain-containing protein</fullName>
    </recommendedName>
</protein>
<gene>
    <name evidence="1" type="ORF">M2272_000626</name>
</gene>
<dbReference type="Pfam" id="PF08962">
    <property type="entry name" value="Rv2632c-like"/>
    <property type="match status" value="1"/>
</dbReference>
<comment type="caution">
    <text evidence="1">The sequence shown here is derived from an EMBL/GenBank/DDBJ whole genome shotgun (WGS) entry which is preliminary data.</text>
</comment>
<dbReference type="Proteomes" id="UP001160130">
    <property type="component" value="Unassembled WGS sequence"/>
</dbReference>
<reference evidence="1 2" key="1">
    <citation type="submission" date="2023-04" db="EMBL/GenBank/DDBJ databases">
        <title>Forest soil microbial communities from Buena Vista Peninsula, Colon Province, Panama.</title>
        <authorList>
            <person name="Bouskill N."/>
        </authorList>
    </citation>
    <scope>NUCLEOTIDE SEQUENCE [LARGE SCALE GENOMIC DNA]</scope>
    <source>
        <strain evidence="1 2">AC80</strain>
    </source>
</reference>
<dbReference type="SUPFAM" id="SSF143212">
    <property type="entry name" value="Rv2632c-like"/>
    <property type="match status" value="1"/>
</dbReference>
<accession>A0ABT6KVJ5</accession>
<dbReference type="Gene3D" id="3.30.160.240">
    <property type="entry name" value="Rv1738"/>
    <property type="match status" value="1"/>
</dbReference>
<keyword evidence="2" id="KW-1185">Reference proteome</keyword>
<evidence type="ECO:0000313" key="2">
    <source>
        <dbReference type="Proteomes" id="UP001160130"/>
    </source>
</evidence>
<evidence type="ECO:0000313" key="1">
    <source>
        <dbReference type="EMBL" id="MDH6194005.1"/>
    </source>
</evidence>
<name>A0ABT6KVJ5_9MYCO</name>
<dbReference type="InterPro" id="IPR038070">
    <property type="entry name" value="Rv2632c-like_sf"/>
</dbReference>
<organism evidence="1 2">
    <name type="scientific">Mycolicibacterium frederiksbergense</name>
    <dbReference type="NCBI Taxonomy" id="117567"/>
    <lineage>
        <taxon>Bacteria</taxon>
        <taxon>Bacillati</taxon>
        <taxon>Actinomycetota</taxon>
        <taxon>Actinomycetes</taxon>
        <taxon>Mycobacteriales</taxon>
        <taxon>Mycobacteriaceae</taxon>
        <taxon>Mycolicibacterium</taxon>
    </lineage>
</organism>
<sequence length="94" mass="10481">MTADHSDHIDKQWTVDVSIDECQGLTRAQARLLWREKEEIGVGMARLNPTDRNVAEIGDELAVARALSDLAKRILRVSVDDIEAVTHAPATLQY</sequence>
<evidence type="ECO:0008006" key="3">
    <source>
        <dbReference type="Google" id="ProtNLM"/>
    </source>
</evidence>
<dbReference type="InterPro" id="IPR015057">
    <property type="entry name" value="Rv2632c-like"/>
</dbReference>
<dbReference type="EMBL" id="JARXVE010000001">
    <property type="protein sequence ID" value="MDH6194005.1"/>
    <property type="molecule type" value="Genomic_DNA"/>
</dbReference>
<dbReference type="RefSeq" id="WP_280830663.1">
    <property type="nucleotide sequence ID" value="NZ_JARXVE010000001.1"/>
</dbReference>